<dbReference type="AlphaFoldDB" id="A0A699JPH1"/>
<reference evidence="1" key="1">
    <citation type="journal article" date="2019" name="Sci. Rep.">
        <title>Draft genome of Tanacetum cinerariifolium, the natural source of mosquito coil.</title>
        <authorList>
            <person name="Yamashiro T."/>
            <person name="Shiraishi A."/>
            <person name="Satake H."/>
            <person name="Nakayama K."/>
        </authorList>
    </citation>
    <scope>NUCLEOTIDE SEQUENCE</scope>
</reference>
<organism evidence="1">
    <name type="scientific">Tanacetum cinerariifolium</name>
    <name type="common">Dalmatian daisy</name>
    <name type="synonym">Chrysanthemum cinerariifolium</name>
    <dbReference type="NCBI Taxonomy" id="118510"/>
    <lineage>
        <taxon>Eukaryota</taxon>
        <taxon>Viridiplantae</taxon>
        <taxon>Streptophyta</taxon>
        <taxon>Embryophyta</taxon>
        <taxon>Tracheophyta</taxon>
        <taxon>Spermatophyta</taxon>
        <taxon>Magnoliopsida</taxon>
        <taxon>eudicotyledons</taxon>
        <taxon>Gunneridae</taxon>
        <taxon>Pentapetalae</taxon>
        <taxon>asterids</taxon>
        <taxon>campanulids</taxon>
        <taxon>Asterales</taxon>
        <taxon>Asteraceae</taxon>
        <taxon>Asteroideae</taxon>
        <taxon>Anthemideae</taxon>
        <taxon>Anthemidinae</taxon>
        <taxon>Tanacetum</taxon>
    </lineage>
</organism>
<gene>
    <name evidence="1" type="ORF">Tci_618443</name>
</gene>
<name>A0A699JPH1_TANCI</name>
<evidence type="ECO:0000313" key="1">
    <source>
        <dbReference type="EMBL" id="GFA46471.1"/>
    </source>
</evidence>
<protein>
    <submittedName>
        <fullName evidence="1">Uncharacterized protein</fullName>
    </submittedName>
</protein>
<sequence length="136" mass="15277">MPPSCIVLPMRFISLLLEYMMPEYENEEIIINLTQVFSVQNWGLKPNQIKGPPFTDHLKAIYNLDVSVDSKDPKLSQTKEVPKAKILKLKVDSEENNLQNTHLSPTLRHPNPKLILANFTAEADPGNSAPNDSIPS</sequence>
<dbReference type="EMBL" id="BKCJ010428735">
    <property type="protein sequence ID" value="GFA46471.1"/>
    <property type="molecule type" value="Genomic_DNA"/>
</dbReference>
<proteinExistence type="predicted"/>
<accession>A0A699JPH1</accession>
<comment type="caution">
    <text evidence="1">The sequence shown here is derived from an EMBL/GenBank/DDBJ whole genome shotgun (WGS) entry which is preliminary data.</text>
</comment>